<evidence type="ECO:0000256" key="2">
    <source>
        <dbReference type="SAM" id="Phobius"/>
    </source>
</evidence>
<evidence type="ECO:0000313" key="3">
    <source>
        <dbReference type="EMBL" id="EYU36199.1"/>
    </source>
</evidence>
<dbReference type="PANTHER" id="PTHR21780">
    <property type="entry name" value="TRANSMEMBRANE PROTEIN 209"/>
    <property type="match status" value="1"/>
</dbReference>
<feature type="compositionally biased region" description="Low complexity" evidence="1">
    <location>
        <begin position="160"/>
        <end position="174"/>
    </location>
</feature>
<feature type="compositionally biased region" description="Polar residues" evidence="1">
    <location>
        <begin position="295"/>
        <end position="304"/>
    </location>
</feature>
<dbReference type="Pfam" id="PF09786">
    <property type="entry name" value="CytochromB561_N"/>
    <property type="match status" value="1"/>
</dbReference>
<dbReference type="OrthoDB" id="509821at2759"/>
<protein>
    <recommendedName>
        <fullName evidence="5">Cytochrome B561-related protein</fullName>
    </recommendedName>
</protein>
<dbReference type="PANTHER" id="PTHR21780:SF0">
    <property type="entry name" value="TRANSMEMBRANE PROTEIN 209"/>
    <property type="match status" value="1"/>
</dbReference>
<feature type="transmembrane region" description="Helical" evidence="2">
    <location>
        <begin position="40"/>
        <end position="62"/>
    </location>
</feature>
<feature type="compositionally biased region" description="Polar residues" evidence="1">
    <location>
        <begin position="219"/>
        <end position="232"/>
    </location>
</feature>
<evidence type="ECO:0008006" key="5">
    <source>
        <dbReference type="Google" id="ProtNLM"/>
    </source>
</evidence>
<name>A0A022R850_ERYGU</name>
<dbReference type="STRING" id="4155.A0A022R850"/>
<keyword evidence="4" id="KW-1185">Reference proteome</keyword>
<organism evidence="3 4">
    <name type="scientific">Erythranthe guttata</name>
    <name type="common">Yellow monkey flower</name>
    <name type="synonym">Mimulus guttatus</name>
    <dbReference type="NCBI Taxonomy" id="4155"/>
    <lineage>
        <taxon>Eukaryota</taxon>
        <taxon>Viridiplantae</taxon>
        <taxon>Streptophyta</taxon>
        <taxon>Embryophyta</taxon>
        <taxon>Tracheophyta</taxon>
        <taxon>Spermatophyta</taxon>
        <taxon>Magnoliopsida</taxon>
        <taxon>eudicotyledons</taxon>
        <taxon>Gunneridae</taxon>
        <taxon>Pentapetalae</taxon>
        <taxon>asterids</taxon>
        <taxon>lamiids</taxon>
        <taxon>Lamiales</taxon>
        <taxon>Phrymaceae</taxon>
        <taxon>Erythranthe</taxon>
    </lineage>
</organism>
<dbReference type="AlphaFoldDB" id="A0A022R850"/>
<dbReference type="GO" id="GO:0016020">
    <property type="term" value="C:membrane"/>
    <property type="evidence" value="ECO:0000318"/>
    <property type="project" value="GO_Central"/>
</dbReference>
<reference evidence="3 4" key="1">
    <citation type="journal article" date="2013" name="Proc. Natl. Acad. Sci. U.S.A.">
        <title>Fine-scale variation in meiotic recombination in Mimulus inferred from population shotgun sequencing.</title>
        <authorList>
            <person name="Hellsten U."/>
            <person name="Wright K.M."/>
            <person name="Jenkins J."/>
            <person name="Shu S."/>
            <person name="Yuan Y."/>
            <person name="Wessler S.R."/>
            <person name="Schmutz J."/>
            <person name="Willis J.H."/>
            <person name="Rokhsar D.S."/>
        </authorList>
    </citation>
    <scope>NUCLEOTIDE SEQUENCE [LARGE SCALE GENOMIC DNA]</scope>
    <source>
        <strain evidence="4">cv. DUN x IM62</strain>
    </source>
</reference>
<dbReference type="Proteomes" id="UP000030748">
    <property type="component" value="Unassembled WGS sequence"/>
</dbReference>
<sequence>MDRGGGRQQTAGASKPSLFTVYQNPALSAALTSNSLRPSAATFLFILSLLSASVISLLIPLYRENPVTTNIGLGFVSQDVARICSKVIPFMASFLLLGTLLALIKAISQWRTRSAADVVVVSSSNGTEVKRLTNRQLGLLGLKSKLEVDSPESSKKPPKSRTSSPSPSNPLVPLHQSITGSNHLSRMSGGKSSTSGGSKMHSFATPSKSPASPSMYLVPSTSMRSPVQSPSMHASPGSDQLIGTPWSNKRPAFHKEISTEEDLERFLADVDEKISETASRMTTPPPSTNGYGMASPNTSGTARSTPLRPVRMSPGSQKFTTPPKKGEGDLPLPMSIEESIEAFERLGVCLHIEQWRDSLRQWFSAFLLNPLLRKIETSHLKVIEAAAKLNVSITISQVGSDTTSIPTTENASPMERTNEWKPAFAVDEDGLLHQLRASLVQVLDDARMPKFSTSNFQQSPQHAAAVPILQECIDAIMEHQRLHALMKGEWGKGLLPQSSMQADYTVQRIRKLAEGTCLKNYEYMGNGEVYEKVKKKWSIELPSDSHMLLYLFCAFLEYPQWMLHADPTTYAGAQASKNPLFLGVLPPKERFPEKYIAIISGFPSVLHPGACILAVGKQSPPVFVLYWDKKPQFSFQGRTALWDSILMLCYKIKISYGGIVRGMHLGSSALGILPVLEQETD</sequence>
<evidence type="ECO:0000313" key="4">
    <source>
        <dbReference type="Proteomes" id="UP000030748"/>
    </source>
</evidence>
<dbReference type="PhylomeDB" id="A0A022R850"/>
<dbReference type="eggNOG" id="KOG4670">
    <property type="taxonomic scope" value="Eukaryota"/>
</dbReference>
<feature type="compositionally biased region" description="Low complexity" evidence="1">
    <location>
        <begin position="185"/>
        <end position="202"/>
    </location>
</feature>
<feature type="transmembrane region" description="Helical" evidence="2">
    <location>
        <begin position="83"/>
        <end position="104"/>
    </location>
</feature>
<accession>A0A022R850</accession>
<proteinExistence type="predicted"/>
<evidence type="ECO:0000256" key="1">
    <source>
        <dbReference type="SAM" id="MobiDB-lite"/>
    </source>
</evidence>
<feature type="region of interest" description="Disordered" evidence="1">
    <location>
        <begin position="276"/>
        <end position="331"/>
    </location>
</feature>
<feature type="region of interest" description="Disordered" evidence="1">
    <location>
        <begin position="147"/>
        <end position="248"/>
    </location>
</feature>
<dbReference type="EMBL" id="KI630592">
    <property type="protein sequence ID" value="EYU36199.1"/>
    <property type="molecule type" value="Genomic_DNA"/>
</dbReference>
<gene>
    <name evidence="3" type="ORF">MIMGU_mgv1a002383mg</name>
</gene>
<dbReference type="OMA" id="IRGMHLG"/>
<dbReference type="KEGG" id="egt:105959144"/>
<keyword evidence="2" id="KW-1133">Transmembrane helix</keyword>
<dbReference type="InterPro" id="IPR019176">
    <property type="entry name" value="Cytochrome_B561-rel"/>
</dbReference>
<keyword evidence="2" id="KW-0812">Transmembrane</keyword>
<keyword evidence="2" id="KW-0472">Membrane</keyword>